<feature type="transmembrane region" description="Helical" evidence="2">
    <location>
        <begin position="12"/>
        <end position="36"/>
    </location>
</feature>
<feature type="region of interest" description="Disordered" evidence="1">
    <location>
        <begin position="153"/>
        <end position="176"/>
    </location>
</feature>
<dbReference type="OMA" id="DPWAWQN"/>
<name>A0A1L9WWV7_ASPA1</name>
<dbReference type="VEuPathDB" id="FungiDB:ASPACDRAFT_1855277"/>
<feature type="transmembrane region" description="Helical" evidence="2">
    <location>
        <begin position="56"/>
        <end position="78"/>
    </location>
</feature>
<dbReference type="EMBL" id="KV878975">
    <property type="protein sequence ID" value="OJK00727.1"/>
    <property type="molecule type" value="Genomic_DNA"/>
</dbReference>
<gene>
    <name evidence="4" type="ORF">ASPACDRAFT_1855277</name>
</gene>
<organism evidence="4 5">
    <name type="scientific">Aspergillus aculeatus (strain ATCC 16872 / CBS 172.66 / WB 5094)</name>
    <dbReference type="NCBI Taxonomy" id="690307"/>
    <lineage>
        <taxon>Eukaryota</taxon>
        <taxon>Fungi</taxon>
        <taxon>Dikarya</taxon>
        <taxon>Ascomycota</taxon>
        <taxon>Pezizomycotina</taxon>
        <taxon>Eurotiomycetes</taxon>
        <taxon>Eurotiomycetidae</taxon>
        <taxon>Eurotiales</taxon>
        <taxon>Aspergillaceae</taxon>
        <taxon>Aspergillus</taxon>
        <taxon>Aspergillus subgen. Circumdati</taxon>
    </lineage>
</organism>
<dbReference type="InterPro" id="IPR056121">
    <property type="entry name" value="DUF7704"/>
</dbReference>
<reference evidence="5" key="1">
    <citation type="journal article" date="2017" name="Genome Biol.">
        <title>Comparative genomics reveals high biological diversity and specific adaptations in the industrially and medically important fungal genus Aspergillus.</title>
        <authorList>
            <person name="de Vries R.P."/>
            <person name="Riley R."/>
            <person name="Wiebenga A."/>
            <person name="Aguilar-Osorio G."/>
            <person name="Amillis S."/>
            <person name="Uchima C.A."/>
            <person name="Anderluh G."/>
            <person name="Asadollahi M."/>
            <person name="Askin M."/>
            <person name="Barry K."/>
            <person name="Battaglia E."/>
            <person name="Bayram O."/>
            <person name="Benocci T."/>
            <person name="Braus-Stromeyer S.A."/>
            <person name="Caldana C."/>
            <person name="Canovas D."/>
            <person name="Cerqueira G.C."/>
            <person name="Chen F."/>
            <person name="Chen W."/>
            <person name="Choi C."/>
            <person name="Clum A."/>
            <person name="Dos Santos R.A."/>
            <person name="Damasio A.R."/>
            <person name="Diallinas G."/>
            <person name="Emri T."/>
            <person name="Fekete E."/>
            <person name="Flipphi M."/>
            <person name="Freyberg S."/>
            <person name="Gallo A."/>
            <person name="Gournas C."/>
            <person name="Habgood R."/>
            <person name="Hainaut M."/>
            <person name="Harispe M.L."/>
            <person name="Henrissat B."/>
            <person name="Hilden K.S."/>
            <person name="Hope R."/>
            <person name="Hossain A."/>
            <person name="Karabika E."/>
            <person name="Karaffa L."/>
            <person name="Karanyi Z."/>
            <person name="Krasevec N."/>
            <person name="Kuo A."/>
            <person name="Kusch H."/>
            <person name="LaButti K."/>
            <person name="Lagendijk E.L."/>
            <person name="Lapidus A."/>
            <person name="Levasseur A."/>
            <person name="Lindquist E."/>
            <person name="Lipzen A."/>
            <person name="Logrieco A.F."/>
            <person name="MacCabe A."/>
            <person name="Maekelae M.R."/>
            <person name="Malavazi I."/>
            <person name="Melin P."/>
            <person name="Meyer V."/>
            <person name="Mielnichuk N."/>
            <person name="Miskei M."/>
            <person name="Molnar A.P."/>
            <person name="Mule G."/>
            <person name="Ngan C.Y."/>
            <person name="Orejas M."/>
            <person name="Orosz E."/>
            <person name="Ouedraogo J.P."/>
            <person name="Overkamp K.M."/>
            <person name="Park H.-S."/>
            <person name="Perrone G."/>
            <person name="Piumi F."/>
            <person name="Punt P.J."/>
            <person name="Ram A.F."/>
            <person name="Ramon A."/>
            <person name="Rauscher S."/>
            <person name="Record E."/>
            <person name="Riano-Pachon D.M."/>
            <person name="Robert V."/>
            <person name="Roehrig J."/>
            <person name="Ruller R."/>
            <person name="Salamov A."/>
            <person name="Salih N.S."/>
            <person name="Samson R.A."/>
            <person name="Sandor E."/>
            <person name="Sanguinetti M."/>
            <person name="Schuetze T."/>
            <person name="Sepcic K."/>
            <person name="Shelest E."/>
            <person name="Sherlock G."/>
            <person name="Sophianopoulou V."/>
            <person name="Squina F.M."/>
            <person name="Sun H."/>
            <person name="Susca A."/>
            <person name="Todd R.B."/>
            <person name="Tsang A."/>
            <person name="Unkles S.E."/>
            <person name="van de Wiele N."/>
            <person name="van Rossen-Uffink D."/>
            <person name="Oliveira J.V."/>
            <person name="Vesth T.C."/>
            <person name="Visser J."/>
            <person name="Yu J.-H."/>
            <person name="Zhou M."/>
            <person name="Andersen M.R."/>
            <person name="Archer D.B."/>
            <person name="Baker S.E."/>
            <person name="Benoit I."/>
            <person name="Brakhage A.A."/>
            <person name="Braus G.H."/>
            <person name="Fischer R."/>
            <person name="Frisvad J.C."/>
            <person name="Goldman G.H."/>
            <person name="Houbraken J."/>
            <person name="Oakley B."/>
            <person name="Pocsi I."/>
            <person name="Scazzocchio C."/>
            <person name="Seiboth B."/>
            <person name="vanKuyk P.A."/>
            <person name="Wortman J."/>
            <person name="Dyer P.S."/>
            <person name="Grigoriev I.V."/>
        </authorList>
    </citation>
    <scope>NUCLEOTIDE SEQUENCE [LARGE SCALE GENOMIC DNA]</scope>
    <source>
        <strain evidence="5">ATCC 16872 / CBS 172.66 / WB 5094</strain>
    </source>
</reference>
<keyword evidence="2" id="KW-0812">Transmembrane</keyword>
<keyword evidence="2" id="KW-1133">Transmembrane helix</keyword>
<sequence>MPTILPPWPNLIFGIIEPISLIAGALSPLINLHAFITDQIPHPHPQSFPLPIPPQAISLAYQLGNLYGLLALVGVGILRTTTEPPVIRQYLLALLAADVGHIAATGWGMGWERFCDVRGWNALTWGNVAVTAFLGVNRVLFLGGWLGECQKQQQQQQPPVGKTGIKEKKNRGGKVA</sequence>
<dbReference type="GeneID" id="30971245"/>
<dbReference type="Proteomes" id="UP000184546">
    <property type="component" value="Unassembled WGS sequence"/>
</dbReference>
<feature type="transmembrane region" description="Helical" evidence="2">
    <location>
        <begin position="122"/>
        <end position="146"/>
    </location>
</feature>
<dbReference type="AlphaFoldDB" id="A0A1L9WWV7"/>
<protein>
    <recommendedName>
        <fullName evidence="3">DUF7704 domain-containing protein</fullName>
    </recommendedName>
</protein>
<evidence type="ECO:0000256" key="1">
    <source>
        <dbReference type="SAM" id="MobiDB-lite"/>
    </source>
</evidence>
<keyword evidence="5" id="KW-1185">Reference proteome</keyword>
<feature type="transmembrane region" description="Helical" evidence="2">
    <location>
        <begin position="90"/>
        <end position="110"/>
    </location>
</feature>
<dbReference type="PANTHER" id="PTHR37019">
    <property type="entry name" value="CHROMOSOME 1, WHOLE GENOME SHOTGUN SEQUENCE"/>
    <property type="match status" value="1"/>
</dbReference>
<proteinExistence type="predicted"/>
<dbReference type="RefSeq" id="XP_020057066.1">
    <property type="nucleotide sequence ID" value="XM_020197431.1"/>
</dbReference>
<dbReference type="OrthoDB" id="2937326at2759"/>
<accession>A0A1L9WWV7</accession>
<feature type="domain" description="DUF7704" evidence="3">
    <location>
        <begin position="3"/>
        <end position="147"/>
    </location>
</feature>
<dbReference type="STRING" id="690307.A0A1L9WWV7"/>
<dbReference type="Pfam" id="PF24803">
    <property type="entry name" value="DUF7704"/>
    <property type="match status" value="1"/>
</dbReference>
<keyword evidence="2" id="KW-0472">Membrane</keyword>
<evidence type="ECO:0000259" key="3">
    <source>
        <dbReference type="Pfam" id="PF24803"/>
    </source>
</evidence>
<evidence type="ECO:0000256" key="2">
    <source>
        <dbReference type="SAM" id="Phobius"/>
    </source>
</evidence>
<dbReference type="PANTHER" id="PTHR37019:SF2">
    <property type="entry name" value="EXPERA DOMAIN-CONTAINING PROTEIN"/>
    <property type="match status" value="1"/>
</dbReference>
<evidence type="ECO:0000313" key="5">
    <source>
        <dbReference type="Proteomes" id="UP000184546"/>
    </source>
</evidence>
<evidence type="ECO:0000313" key="4">
    <source>
        <dbReference type="EMBL" id="OJK00727.1"/>
    </source>
</evidence>